<protein>
    <submittedName>
        <fullName evidence="3">HEPN domain-containing protein</fullName>
    </submittedName>
</protein>
<organism evidence="3 4">
    <name type="scientific">Candidatus Desulfaltia bathyphila</name>
    <dbReference type="NCBI Taxonomy" id="2841697"/>
    <lineage>
        <taxon>Bacteria</taxon>
        <taxon>Pseudomonadati</taxon>
        <taxon>Thermodesulfobacteriota</taxon>
        <taxon>Desulfobacteria</taxon>
        <taxon>Desulfobacterales</taxon>
        <taxon>Desulfobacterales incertae sedis</taxon>
        <taxon>Candidatus Desulfaltia</taxon>
    </lineage>
</organism>
<gene>
    <name evidence="3" type="ORF">H8E80_03540</name>
</gene>
<dbReference type="EMBL" id="JACNLL010000035">
    <property type="protein sequence ID" value="MBC8199104.1"/>
    <property type="molecule type" value="Genomic_DNA"/>
</dbReference>
<sequence>MIRKSRQKIEAARHCLAAGDIDDAVSRAYYAVFHAAKAALLIAGINVYTHDGLKQMFGLHLVKNNLIEKEFGKILNSLKEDRENGDYDLITYFDEEEVRDSIEKADRFIKRILLFLKERGIETEDIL</sequence>
<comment type="similarity">
    <text evidence="1">Belongs to the UPF0332 family.</text>
</comment>
<dbReference type="Proteomes" id="UP000603545">
    <property type="component" value="Unassembled WGS sequence"/>
</dbReference>
<comment type="caution">
    <text evidence="3">The sequence shown here is derived from an EMBL/GenBank/DDBJ whole genome shotgun (WGS) entry which is preliminary data.</text>
</comment>
<evidence type="ECO:0000259" key="2">
    <source>
        <dbReference type="Pfam" id="PF05168"/>
    </source>
</evidence>
<evidence type="ECO:0000256" key="1">
    <source>
        <dbReference type="ARBA" id="ARBA00038248"/>
    </source>
</evidence>
<dbReference type="AlphaFoldDB" id="A0A8J6N2V5"/>
<dbReference type="Gene3D" id="1.20.120.330">
    <property type="entry name" value="Nucleotidyltransferases domain 2"/>
    <property type="match status" value="1"/>
</dbReference>
<proteinExistence type="inferred from homology"/>
<evidence type="ECO:0000313" key="3">
    <source>
        <dbReference type="EMBL" id="MBC8199104.1"/>
    </source>
</evidence>
<name>A0A8J6N2V5_9BACT</name>
<reference evidence="3 4" key="1">
    <citation type="submission" date="2020-08" db="EMBL/GenBank/DDBJ databases">
        <title>Bridging the membrane lipid divide: bacteria of the FCB group superphylum have the potential to synthesize archaeal ether lipids.</title>
        <authorList>
            <person name="Villanueva L."/>
            <person name="Von Meijenfeldt F.A.B."/>
            <person name="Westbye A.B."/>
            <person name="Yadav S."/>
            <person name="Hopmans E.C."/>
            <person name="Dutilh B.E."/>
            <person name="Sinninghe Damste J.S."/>
        </authorList>
    </citation>
    <scope>NUCLEOTIDE SEQUENCE [LARGE SCALE GENOMIC DNA]</scope>
    <source>
        <strain evidence="3">NIOZ-UU82</strain>
    </source>
</reference>
<accession>A0A8J6N2V5</accession>
<evidence type="ECO:0000313" key="4">
    <source>
        <dbReference type="Proteomes" id="UP000603545"/>
    </source>
</evidence>
<dbReference type="InterPro" id="IPR007842">
    <property type="entry name" value="HEPN_dom"/>
</dbReference>
<dbReference type="PANTHER" id="PTHR36565:SF1">
    <property type="entry name" value="UPF0332 PROTEIN TM_1000"/>
    <property type="match status" value="1"/>
</dbReference>
<feature type="domain" description="HEPN" evidence="2">
    <location>
        <begin position="2"/>
        <end position="111"/>
    </location>
</feature>
<dbReference type="PANTHER" id="PTHR36565">
    <property type="entry name" value="UPF0332 PROTEIN TM_1000"/>
    <property type="match status" value="1"/>
</dbReference>
<dbReference type="InterPro" id="IPR052226">
    <property type="entry name" value="UPF0332_toxin"/>
</dbReference>
<dbReference type="Pfam" id="PF05168">
    <property type="entry name" value="HEPN"/>
    <property type="match status" value="1"/>
</dbReference>